<comment type="subcellular location">
    <subcellularLocation>
        <location evidence="1">Cell membrane</location>
        <topology evidence="1">Multi-pass membrane protein</topology>
    </subcellularLocation>
</comment>
<evidence type="ECO:0000256" key="2">
    <source>
        <dbReference type="ARBA" id="ARBA00022475"/>
    </source>
</evidence>
<proteinExistence type="predicted"/>
<keyword evidence="4 6" id="KW-1133">Transmembrane helix</keyword>
<dbReference type="EMBL" id="CP014796">
    <property type="protein sequence ID" value="APX23931.1"/>
    <property type="molecule type" value="Genomic_DNA"/>
</dbReference>
<evidence type="ECO:0000256" key="1">
    <source>
        <dbReference type="ARBA" id="ARBA00004651"/>
    </source>
</evidence>
<dbReference type="STRING" id="1229727.Ga0080559_TMP3135"/>
<keyword evidence="2" id="KW-1003">Cell membrane</keyword>
<dbReference type="Pfam" id="PF09678">
    <property type="entry name" value="Caa3_CtaG"/>
    <property type="match status" value="1"/>
</dbReference>
<feature type="transmembrane region" description="Helical" evidence="6">
    <location>
        <begin position="155"/>
        <end position="174"/>
    </location>
</feature>
<evidence type="ECO:0000313" key="7">
    <source>
        <dbReference type="EMBL" id="APX23931.1"/>
    </source>
</evidence>
<feature type="transmembrane region" description="Helical" evidence="6">
    <location>
        <begin position="12"/>
        <end position="31"/>
    </location>
</feature>
<evidence type="ECO:0000256" key="6">
    <source>
        <dbReference type="SAM" id="Phobius"/>
    </source>
</evidence>
<evidence type="ECO:0000256" key="4">
    <source>
        <dbReference type="ARBA" id="ARBA00022989"/>
    </source>
</evidence>
<sequence>MFNGLIFYDPFGYMISPISFAFIGLATSLYLRGLKTTARFVGKITIWRRALFFAGLAIVLVATNAPLAHLGHSQFSAHQVEHLLLRLVGPLVIAVSQPWHILKAGSSRQWRKSLRKLGGGHIARFMTRPGIATACLVGSLFIWQVPQLFALAQKIALLEILAHLSMTLAGLWYFSMMFDHRDPPEGARRGARLISGFVVIVSNIFLGSLTTFKEVSLYVLRSSPYHSGRLGSLVDETVGGYMIWIPSSMVLIVAIILVMNGWNAAEERRWNSRGDLMRNSNSAALEFPETAAELRLKVNGPNRDMGRTLALCAFAMFTIVMATVVTIVYAF</sequence>
<keyword evidence="8" id="KW-1185">Reference proteome</keyword>
<feature type="transmembrane region" description="Helical" evidence="6">
    <location>
        <begin position="83"/>
        <end position="102"/>
    </location>
</feature>
<protein>
    <submittedName>
        <fullName evidence="7">Putative membrane protein</fullName>
    </submittedName>
</protein>
<feature type="transmembrane region" description="Helical" evidence="6">
    <location>
        <begin position="309"/>
        <end position="330"/>
    </location>
</feature>
<reference evidence="7 8" key="1">
    <citation type="submission" date="2016-03" db="EMBL/GenBank/DDBJ databases">
        <title>Deep-sea bacteria in the southern Pacific.</title>
        <authorList>
            <person name="Tang K."/>
        </authorList>
    </citation>
    <scope>NUCLEOTIDE SEQUENCE [LARGE SCALE GENOMIC DNA]</scope>
    <source>
        <strain evidence="7 8">JLT2016</strain>
    </source>
</reference>
<name>A0A1U7D700_9RHOB</name>
<dbReference type="KEGG" id="tpro:Ga0080559_TMP3135"/>
<accession>A0A1U7D700</accession>
<evidence type="ECO:0000256" key="5">
    <source>
        <dbReference type="ARBA" id="ARBA00023136"/>
    </source>
</evidence>
<keyword evidence="3 6" id="KW-0812">Transmembrane</keyword>
<dbReference type="RefSeq" id="WP_229743201.1">
    <property type="nucleotide sequence ID" value="NZ_BMEW01000001.1"/>
</dbReference>
<organism evidence="7 8">
    <name type="scientific">Salipiger profundus</name>
    <dbReference type="NCBI Taxonomy" id="1229727"/>
    <lineage>
        <taxon>Bacteria</taxon>
        <taxon>Pseudomonadati</taxon>
        <taxon>Pseudomonadota</taxon>
        <taxon>Alphaproteobacteria</taxon>
        <taxon>Rhodobacterales</taxon>
        <taxon>Roseobacteraceae</taxon>
        <taxon>Salipiger</taxon>
    </lineage>
</organism>
<feature type="transmembrane region" description="Helical" evidence="6">
    <location>
        <begin position="122"/>
        <end position="143"/>
    </location>
</feature>
<dbReference type="GO" id="GO:0005886">
    <property type="term" value="C:plasma membrane"/>
    <property type="evidence" value="ECO:0007669"/>
    <property type="project" value="UniProtKB-SubCell"/>
</dbReference>
<feature type="transmembrane region" description="Helical" evidence="6">
    <location>
        <begin position="241"/>
        <end position="262"/>
    </location>
</feature>
<dbReference type="Proteomes" id="UP000186559">
    <property type="component" value="Chromosome"/>
</dbReference>
<feature type="transmembrane region" description="Helical" evidence="6">
    <location>
        <begin position="194"/>
        <end position="212"/>
    </location>
</feature>
<keyword evidence="5 6" id="KW-0472">Membrane</keyword>
<evidence type="ECO:0000313" key="8">
    <source>
        <dbReference type="Proteomes" id="UP000186559"/>
    </source>
</evidence>
<evidence type="ECO:0000256" key="3">
    <source>
        <dbReference type="ARBA" id="ARBA00022692"/>
    </source>
</evidence>
<dbReference type="InterPro" id="IPR019108">
    <property type="entry name" value="Caa3_assmbl_CtaG-rel"/>
</dbReference>
<dbReference type="AlphaFoldDB" id="A0A1U7D700"/>
<feature type="transmembrane region" description="Helical" evidence="6">
    <location>
        <begin position="51"/>
        <end position="71"/>
    </location>
</feature>
<gene>
    <name evidence="7" type="ORF">Ga0080559_TMP3135</name>
</gene>